<dbReference type="SUPFAM" id="SSF50494">
    <property type="entry name" value="Trypsin-like serine proteases"/>
    <property type="match status" value="1"/>
</dbReference>
<keyword evidence="6" id="KW-1133">Transmembrane helix</keyword>
<dbReference type="InterPro" id="IPR043504">
    <property type="entry name" value="Peptidase_S1_PA_chymotrypsin"/>
</dbReference>
<keyword evidence="4" id="KW-0720">Serine protease</keyword>
<protein>
    <submittedName>
        <fullName evidence="8">DegS peptidase. Serine peptidase. MEROPS family S01B</fullName>
    </submittedName>
</protein>
<dbReference type="InterPro" id="IPR009003">
    <property type="entry name" value="Peptidase_S1_PA"/>
</dbReference>
<dbReference type="Gene3D" id="2.40.10.10">
    <property type="entry name" value="Trypsin-like serine proteases"/>
    <property type="match status" value="2"/>
</dbReference>
<dbReference type="Proteomes" id="UP000199527">
    <property type="component" value="Unassembled WGS sequence"/>
</dbReference>
<dbReference type="EMBL" id="FNEM01000001">
    <property type="protein sequence ID" value="SDI41435.1"/>
    <property type="molecule type" value="Genomic_DNA"/>
</dbReference>
<dbReference type="SUPFAM" id="SSF50156">
    <property type="entry name" value="PDZ domain-like"/>
    <property type="match status" value="1"/>
</dbReference>
<dbReference type="PROSITE" id="PS50106">
    <property type="entry name" value="PDZ"/>
    <property type="match status" value="1"/>
</dbReference>
<evidence type="ECO:0000256" key="5">
    <source>
        <dbReference type="PIRSR" id="PIRSR611783-1"/>
    </source>
</evidence>
<dbReference type="PANTHER" id="PTHR43343">
    <property type="entry name" value="PEPTIDASE S12"/>
    <property type="match status" value="1"/>
</dbReference>
<dbReference type="GO" id="GO:0004252">
    <property type="term" value="F:serine-type endopeptidase activity"/>
    <property type="evidence" value="ECO:0007669"/>
    <property type="project" value="InterPro"/>
</dbReference>
<dbReference type="FunFam" id="2.40.10.10:FF:000001">
    <property type="entry name" value="Periplasmic serine protease DegS"/>
    <property type="match status" value="1"/>
</dbReference>
<feature type="active site" description="Charge relay system" evidence="5">
    <location>
        <position position="235"/>
    </location>
</feature>
<dbReference type="Pfam" id="PF13180">
    <property type="entry name" value="PDZ_2"/>
    <property type="match status" value="1"/>
</dbReference>
<comment type="similarity">
    <text evidence="1">Belongs to the peptidase S1C family.</text>
</comment>
<feature type="active site" description="Charge relay system" evidence="5">
    <location>
        <position position="160"/>
    </location>
</feature>
<dbReference type="NCBIfam" id="TIGR02038">
    <property type="entry name" value="protease_degS"/>
    <property type="match status" value="1"/>
</dbReference>
<proteinExistence type="inferred from homology"/>
<keyword evidence="6" id="KW-0472">Membrane</keyword>
<evidence type="ECO:0000256" key="3">
    <source>
        <dbReference type="ARBA" id="ARBA00022801"/>
    </source>
</evidence>
<organism evidence="8 9">
    <name type="scientific">Ferrimonas sediminum</name>
    <dbReference type="NCBI Taxonomy" id="718193"/>
    <lineage>
        <taxon>Bacteria</taxon>
        <taxon>Pseudomonadati</taxon>
        <taxon>Pseudomonadota</taxon>
        <taxon>Gammaproteobacteria</taxon>
        <taxon>Alteromonadales</taxon>
        <taxon>Ferrimonadaceae</taxon>
        <taxon>Ferrimonas</taxon>
    </lineage>
</organism>
<evidence type="ECO:0000256" key="1">
    <source>
        <dbReference type="ARBA" id="ARBA00010541"/>
    </source>
</evidence>
<dbReference type="InterPro" id="IPR051201">
    <property type="entry name" value="Chloro_Bact_Ser_Proteases"/>
</dbReference>
<evidence type="ECO:0000256" key="6">
    <source>
        <dbReference type="SAM" id="Phobius"/>
    </source>
</evidence>
<feature type="active site" description="Charge relay system" evidence="5">
    <location>
        <position position="130"/>
    </location>
</feature>
<evidence type="ECO:0000256" key="2">
    <source>
        <dbReference type="ARBA" id="ARBA00022670"/>
    </source>
</evidence>
<keyword evidence="6" id="KW-0812">Transmembrane</keyword>
<dbReference type="InterPro" id="IPR036034">
    <property type="entry name" value="PDZ_sf"/>
</dbReference>
<gene>
    <name evidence="8" type="ORF">SAMN04488540_101335</name>
</gene>
<feature type="domain" description="PDZ" evidence="7">
    <location>
        <begin position="280"/>
        <end position="371"/>
    </location>
</feature>
<feature type="transmembrane region" description="Helical" evidence="6">
    <location>
        <begin position="37"/>
        <end position="58"/>
    </location>
</feature>
<accession>A0A1G8KDC3</accession>
<evidence type="ECO:0000313" key="8">
    <source>
        <dbReference type="EMBL" id="SDI41435.1"/>
    </source>
</evidence>
<dbReference type="GO" id="GO:0006508">
    <property type="term" value="P:proteolysis"/>
    <property type="evidence" value="ECO:0007669"/>
    <property type="project" value="UniProtKB-KW"/>
</dbReference>
<dbReference type="InterPro" id="IPR001940">
    <property type="entry name" value="Peptidase_S1C"/>
</dbReference>
<dbReference type="InterPro" id="IPR001478">
    <property type="entry name" value="PDZ"/>
</dbReference>
<dbReference type="AlphaFoldDB" id="A0A1G8KDC3"/>
<dbReference type="PANTHER" id="PTHR43343:SF3">
    <property type="entry name" value="PROTEASE DO-LIKE 8, CHLOROPLASTIC"/>
    <property type="match status" value="1"/>
</dbReference>
<reference evidence="9" key="1">
    <citation type="submission" date="2016-10" db="EMBL/GenBank/DDBJ databases">
        <authorList>
            <person name="Varghese N."/>
            <person name="Submissions S."/>
        </authorList>
    </citation>
    <scope>NUCLEOTIDE SEQUENCE [LARGE SCALE GENOMIC DNA]</scope>
    <source>
        <strain evidence="9">DSM 23317</strain>
    </source>
</reference>
<name>A0A1G8KDC3_9GAMM</name>
<keyword evidence="2" id="KW-0645">Protease</keyword>
<sequence>MPAMSRCLSGGGSFFVFLRCDTLLLSFINIIKTMAKFLLYIAKPILAGLVLAIAIVLLSPNLRQQLPDLNWPSSQVNRTSFAQAVKRASPAVVNIYSRTQNTAFPNQSTDAGLGSGIIMRKDGYVLTNYHVVSGADLIYVALQDGRWGSAVMIGADPWTDLAVLYIDTEGQSLPTIPYDLQRQPEIGDAVLAIGNPYNLGQTITQGIISATGRFGLSSRYQDFIQTDAAINQGNSGGALVDADGYLVGVNTANYNVGGESGVGINFAIPLQLAHHVMEKLIKDGRVIRGHLGVSASPLDPTRARLMGIANTDGVLLTNIDRNSPAARARLAAGDVITELNGQKLEGVNAMMDAIAETPPGTEVNLTLIRNGKTLRLPVTIGEVPPYQGPAR</sequence>
<evidence type="ECO:0000256" key="4">
    <source>
        <dbReference type="ARBA" id="ARBA00022825"/>
    </source>
</evidence>
<dbReference type="Gene3D" id="2.30.42.10">
    <property type="match status" value="1"/>
</dbReference>
<dbReference type="SMART" id="SM00228">
    <property type="entry name" value="PDZ"/>
    <property type="match status" value="1"/>
</dbReference>
<keyword evidence="9" id="KW-1185">Reference proteome</keyword>
<dbReference type="InterPro" id="IPR011783">
    <property type="entry name" value="Pept_S1C_DegS"/>
</dbReference>
<evidence type="ECO:0000313" key="9">
    <source>
        <dbReference type="Proteomes" id="UP000199527"/>
    </source>
</evidence>
<keyword evidence="3" id="KW-0378">Hydrolase</keyword>
<evidence type="ECO:0000259" key="7">
    <source>
        <dbReference type="PROSITE" id="PS50106"/>
    </source>
</evidence>
<dbReference type="Pfam" id="PF13365">
    <property type="entry name" value="Trypsin_2"/>
    <property type="match status" value="1"/>
</dbReference>
<dbReference type="PRINTS" id="PR00834">
    <property type="entry name" value="PROTEASES2C"/>
</dbReference>